<evidence type="ECO:0000259" key="3">
    <source>
        <dbReference type="SMART" id="SM00646"/>
    </source>
</evidence>
<dbReference type="Pfam" id="PF01520">
    <property type="entry name" value="Amidase_3"/>
    <property type="match status" value="1"/>
</dbReference>
<proteinExistence type="predicted"/>
<dbReference type="SUPFAM" id="SSF53187">
    <property type="entry name" value="Zn-dependent exopeptidases"/>
    <property type="match status" value="1"/>
</dbReference>
<dbReference type="SMART" id="SM00646">
    <property type="entry name" value="Ami_3"/>
    <property type="match status" value="1"/>
</dbReference>
<dbReference type="Gene3D" id="3.40.630.40">
    <property type="entry name" value="Zn-dependent exopeptidases"/>
    <property type="match status" value="1"/>
</dbReference>
<gene>
    <name evidence="4" type="ORF">J2Z35_000360</name>
</gene>
<dbReference type="PANTHER" id="PTHR30404">
    <property type="entry name" value="N-ACETYLMURAMOYL-L-ALANINE AMIDASE"/>
    <property type="match status" value="1"/>
</dbReference>
<accession>A0ABS4KH23</accession>
<organism evidence="4 5">
    <name type="scientific">Acetoanaerobium pronyense</name>
    <dbReference type="NCBI Taxonomy" id="1482736"/>
    <lineage>
        <taxon>Bacteria</taxon>
        <taxon>Bacillati</taxon>
        <taxon>Bacillota</taxon>
        <taxon>Clostridia</taxon>
        <taxon>Peptostreptococcales</taxon>
        <taxon>Filifactoraceae</taxon>
        <taxon>Acetoanaerobium</taxon>
    </lineage>
</organism>
<dbReference type="InterPro" id="IPR021731">
    <property type="entry name" value="AMIN_dom"/>
</dbReference>
<dbReference type="Gene3D" id="2.60.40.3500">
    <property type="match status" value="1"/>
</dbReference>
<feature type="domain" description="MurNAc-LAA" evidence="3">
    <location>
        <begin position="514"/>
        <end position="624"/>
    </location>
</feature>
<dbReference type="InterPro" id="IPR036582">
    <property type="entry name" value="Mao_N_sf"/>
</dbReference>
<keyword evidence="1 4" id="KW-0378">Hydrolase</keyword>
<dbReference type="CDD" id="cd02696">
    <property type="entry name" value="MurNAc-LAA"/>
    <property type="match status" value="1"/>
</dbReference>
<dbReference type="InterPro" id="IPR012854">
    <property type="entry name" value="Cu_amine_oxidase-like_N"/>
</dbReference>
<dbReference type="Gene3D" id="3.30.457.10">
    <property type="entry name" value="Copper amine oxidase-like, N-terminal domain"/>
    <property type="match status" value="1"/>
</dbReference>
<evidence type="ECO:0000256" key="2">
    <source>
        <dbReference type="SAM" id="SignalP"/>
    </source>
</evidence>
<feature type="chain" id="PRO_5045245655" evidence="2">
    <location>
        <begin position="25"/>
        <end position="630"/>
    </location>
</feature>
<reference evidence="4 5" key="1">
    <citation type="submission" date="2021-03" db="EMBL/GenBank/DDBJ databases">
        <title>Genomic Encyclopedia of Type Strains, Phase IV (KMG-IV): sequencing the most valuable type-strain genomes for metagenomic binning, comparative biology and taxonomic classification.</title>
        <authorList>
            <person name="Goeker M."/>
        </authorList>
    </citation>
    <scope>NUCLEOTIDE SEQUENCE [LARGE SCALE GENOMIC DNA]</scope>
    <source>
        <strain evidence="4 5">DSM 27512</strain>
    </source>
</reference>
<keyword evidence="5" id="KW-1185">Reference proteome</keyword>
<name>A0ABS4KH23_9FIRM</name>
<keyword evidence="2" id="KW-0732">Signal</keyword>
<dbReference type="InterPro" id="IPR002508">
    <property type="entry name" value="MurNAc-LAA_cat"/>
</dbReference>
<dbReference type="Proteomes" id="UP001314903">
    <property type="component" value="Unassembled WGS sequence"/>
</dbReference>
<sequence length="630" mass="69310">MKKLTKMAAAGLMIGIMSLNFAYAAPKIEYGSFQLAGKSQRIALANVSIDGSKITAKAGEVPPLVMNQRTLVPVGLVAQSLGANVEWNGKTEEVTVTKDNKIIVLKINSPSATVNGEKKDLPDKVAPIIVDSRTMVPLAFISNEFNLDIAYDAATNSVNMKTKTVIGEIDDLFGNEDSNTDGSPLDNLDLTGVDVIGTPEEEPSIVLPETPAPDPVDPVVPDTTTPALPQGINQVIYSLNQVSMDNEIFNISSALSRDFTYDSFFLSSPERLVIDINQTALSQGQDSNKLYPSSGFIKEMRSHYYPAENKVRLTLELKGDVKREEIALKKSGASLQVEYKSQKPKNSNIGYSSDRINSQFTLRLNGAFPVQGLTKDAFSNTVEFSIPKANANLQNEIRNINDRNIKSIEIIERGQENIVRFKLEDRVEHFFMENGISGTILIKFAKQSRDIPLIVVDAGHGGKDPGAVNKAHNITEKALNLSISQKLAQRLRQEGYNIITTRDTDVFIELAERGDIANNNDVDLFISIHFNAAGNTSARGIETLYHPTEDGKKVAQIFQTEIVKASGAPDRKIIPRSNLSVLRRTKMPAVLLELGFMTNPTEIVQVMDDSYQNKLVDGIVNAVNRYFKEY</sequence>
<dbReference type="InterPro" id="IPR050695">
    <property type="entry name" value="N-acetylmuramoyl_amidase_3"/>
</dbReference>
<evidence type="ECO:0000256" key="1">
    <source>
        <dbReference type="ARBA" id="ARBA00022801"/>
    </source>
</evidence>
<dbReference type="EMBL" id="JAGGLI010000002">
    <property type="protein sequence ID" value="MBP2026571.1"/>
    <property type="molecule type" value="Genomic_DNA"/>
</dbReference>
<dbReference type="RefSeq" id="WP_209658753.1">
    <property type="nucleotide sequence ID" value="NZ_JAGGLI010000002.1"/>
</dbReference>
<evidence type="ECO:0000313" key="4">
    <source>
        <dbReference type="EMBL" id="MBP2026571.1"/>
    </source>
</evidence>
<evidence type="ECO:0000313" key="5">
    <source>
        <dbReference type="Proteomes" id="UP001314903"/>
    </source>
</evidence>
<dbReference type="Pfam" id="PF07833">
    <property type="entry name" value="Cu_amine_oxidN1"/>
    <property type="match status" value="1"/>
</dbReference>
<dbReference type="SUPFAM" id="SSF55383">
    <property type="entry name" value="Copper amine oxidase, domain N"/>
    <property type="match status" value="1"/>
</dbReference>
<dbReference type="EC" id="3.5.1.28" evidence="4"/>
<comment type="caution">
    <text evidence="4">The sequence shown here is derived from an EMBL/GenBank/DDBJ whole genome shotgun (WGS) entry which is preliminary data.</text>
</comment>
<protein>
    <submittedName>
        <fullName evidence="4">N-acetylmuramoyl-L-alanine amidase</fullName>
        <ecNumber evidence="4">3.5.1.28</ecNumber>
    </submittedName>
</protein>
<dbReference type="GO" id="GO:0008745">
    <property type="term" value="F:N-acetylmuramoyl-L-alanine amidase activity"/>
    <property type="evidence" value="ECO:0007669"/>
    <property type="project" value="UniProtKB-EC"/>
</dbReference>
<feature type="signal peptide" evidence="2">
    <location>
        <begin position="1"/>
        <end position="24"/>
    </location>
</feature>
<dbReference type="Pfam" id="PF11741">
    <property type="entry name" value="AMIN"/>
    <property type="match status" value="1"/>
</dbReference>
<dbReference type="PANTHER" id="PTHR30404:SF0">
    <property type="entry name" value="N-ACETYLMURAMOYL-L-ALANINE AMIDASE AMIC"/>
    <property type="match status" value="1"/>
</dbReference>